<feature type="domain" description="Erythromycin biosynthesis protein CIII-like C-terminal" evidence="4">
    <location>
        <begin position="271"/>
        <end position="375"/>
    </location>
</feature>
<dbReference type="EMBL" id="JBHUMY010000038">
    <property type="protein sequence ID" value="MFD2663146.1"/>
    <property type="molecule type" value="Genomic_DNA"/>
</dbReference>
<name>A0ABW5R4A1_9BACL</name>
<evidence type="ECO:0000313" key="6">
    <source>
        <dbReference type="Proteomes" id="UP001597493"/>
    </source>
</evidence>
<dbReference type="InterPro" id="IPR002213">
    <property type="entry name" value="UDP_glucos_trans"/>
</dbReference>
<reference evidence="6" key="1">
    <citation type="journal article" date="2019" name="Int. J. Syst. Evol. Microbiol.">
        <title>The Global Catalogue of Microorganisms (GCM) 10K type strain sequencing project: providing services to taxonomists for standard genome sequencing and annotation.</title>
        <authorList>
            <consortium name="The Broad Institute Genomics Platform"/>
            <consortium name="The Broad Institute Genome Sequencing Center for Infectious Disease"/>
            <person name="Wu L."/>
            <person name="Ma J."/>
        </authorList>
    </citation>
    <scope>NUCLEOTIDE SEQUENCE [LARGE SCALE GENOMIC DNA]</scope>
    <source>
        <strain evidence="6">TISTR 1827</strain>
    </source>
</reference>
<dbReference type="Gene3D" id="3.40.50.2000">
    <property type="entry name" value="Glycogen Phosphorylase B"/>
    <property type="match status" value="2"/>
</dbReference>
<protein>
    <submittedName>
        <fullName evidence="5">Macrolide family glycosyltransferase</fullName>
    </submittedName>
</protein>
<comment type="similarity">
    <text evidence="1">Belongs to the UDP-glycosyltransferase family.</text>
</comment>
<dbReference type="Pfam" id="PF06722">
    <property type="entry name" value="EryCIII-like_C"/>
    <property type="match status" value="1"/>
</dbReference>
<keyword evidence="6" id="KW-1185">Reference proteome</keyword>
<dbReference type="InterPro" id="IPR050271">
    <property type="entry name" value="UDP-glycosyltransferase"/>
</dbReference>
<proteinExistence type="inferred from homology"/>
<dbReference type="InterPro" id="IPR010610">
    <property type="entry name" value="EryCIII-like_C"/>
</dbReference>
<dbReference type="NCBIfam" id="TIGR01426">
    <property type="entry name" value="MGT"/>
    <property type="match status" value="1"/>
</dbReference>
<keyword evidence="2" id="KW-0328">Glycosyltransferase</keyword>
<comment type="caution">
    <text evidence="5">The sequence shown here is derived from an EMBL/GenBank/DDBJ whole genome shotgun (WGS) entry which is preliminary data.</text>
</comment>
<evidence type="ECO:0000256" key="3">
    <source>
        <dbReference type="ARBA" id="ARBA00022679"/>
    </source>
</evidence>
<evidence type="ECO:0000256" key="1">
    <source>
        <dbReference type="ARBA" id="ARBA00009995"/>
    </source>
</evidence>
<evidence type="ECO:0000256" key="2">
    <source>
        <dbReference type="ARBA" id="ARBA00022676"/>
    </source>
</evidence>
<dbReference type="CDD" id="cd03784">
    <property type="entry name" value="GT1_Gtf-like"/>
    <property type="match status" value="1"/>
</dbReference>
<dbReference type="PANTHER" id="PTHR48043">
    <property type="entry name" value="EG:EG0003.4 PROTEIN-RELATED"/>
    <property type="match status" value="1"/>
</dbReference>
<sequence length="427" mass="47344">MARVLFIGGPAESHVHPTLPLVRELVRLGEEVVYFCSQPYEEEIKQAGAEFRAYANFLAGRSAEELGHFTQFIRLLLDSADIVIPGVMERIKGETFDYAIHDSLFGWGRAIAQKLGIPSVSVSVGFVYTGKKPPTFGETWATKWRNFIEGGTFFRESKRLFRELGERHGVPVPDFGNIYYQKADLNIAFTSSLFQPYSERLDRSFVFIGPAAAQRREPVSFPFERLDGRTLVYISMGTILAGKEAFFGQCIEAFRNAPYQVVMSVGKQTDLSRFADAPSHFIIRHYVPQLELLKKTQIMICHGGMNSTMEALYHDIPVIVVPQSSDQPIVAARVEQLGCGIAIPKEKVSADKLGKAVDAIMNDRSYRTKAAKVGESLRQSGGIDKAIREIGAFKRKFLAAEAATFKLPVGKAGPSAGESLGGQYTWL</sequence>
<dbReference type="InterPro" id="IPR006326">
    <property type="entry name" value="UDPGT_MGT-like"/>
</dbReference>
<evidence type="ECO:0000259" key="4">
    <source>
        <dbReference type="Pfam" id="PF06722"/>
    </source>
</evidence>
<accession>A0ABW5R4A1</accession>
<dbReference type="PANTHER" id="PTHR48043:SF145">
    <property type="entry name" value="FI06409P-RELATED"/>
    <property type="match status" value="1"/>
</dbReference>
<dbReference type="RefSeq" id="WP_379278580.1">
    <property type="nucleotide sequence ID" value="NZ_JBHUGT010000007.1"/>
</dbReference>
<keyword evidence="3" id="KW-0808">Transferase</keyword>
<gene>
    <name evidence="5" type="ORF">ACFSW5_23075</name>
</gene>
<organism evidence="5 6">
    <name type="scientific">Paenibacillus thailandensis</name>
    <dbReference type="NCBI Taxonomy" id="393250"/>
    <lineage>
        <taxon>Bacteria</taxon>
        <taxon>Bacillati</taxon>
        <taxon>Bacillota</taxon>
        <taxon>Bacilli</taxon>
        <taxon>Bacillales</taxon>
        <taxon>Paenibacillaceae</taxon>
        <taxon>Paenibacillus</taxon>
    </lineage>
</organism>
<dbReference type="Proteomes" id="UP001597493">
    <property type="component" value="Unassembled WGS sequence"/>
</dbReference>
<evidence type="ECO:0000313" key="5">
    <source>
        <dbReference type="EMBL" id="MFD2663146.1"/>
    </source>
</evidence>
<dbReference type="SUPFAM" id="SSF53756">
    <property type="entry name" value="UDP-Glycosyltransferase/glycogen phosphorylase"/>
    <property type="match status" value="1"/>
</dbReference>